<dbReference type="RefSeq" id="WP_344812402.1">
    <property type="nucleotide sequence ID" value="NZ_BAAAYX010000005.1"/>
</dbReference>
<dbReference type="InterPro" id="IPR013148">
    <property type="entry name" value="Glyco_hydro_32_N"/>
</dbReference>
<reference evidence="7" key="1">
    <citation type="journal article" date="2019" name="Int. J. Syst. Evol. Microbiol.">
        <title>The Global Catalogue of Microorganisms (GCM) 10K type strain sequencing project: providing services to taxonomists for standard genome sequencing and annotation.</title>
        <authorList>
            <consortium name="The Broad Institute Genomics Platform"/>
            <consortium name="The Broad Institute Genome Sequencing Center for Infectious Disease"/>
            <person name="Wu L."/>
            <person name="Ma J."/>
        </authorList>
    </citation>
    <scope>NUCLEOTIDE SEQUENCE [LARGE SCALE GENOMIC DNA]</scope>
    <source>
        <strain evidence="7">JCM 16548</strain>
    </source>
</reference>
<organism evidence="6 7">
    <name type="scientific">Microlunatus aurantiacus</name>
    <dbReference type="NCBI Taxonomy" id="446786"/>
    <lineage>
        <taxon>Bacteria</taxon>
        <taxon>Bacillati</taxon>
        <taxon>Actinomycetota</taxon>
        <taxon>Actinomycetes</taxon>
        <taxon>Propionibacteriales</taxon>
        <taxon>Propionibacteriaceae</taxon>
        <taxon>Microlunatus</taxon>
    </lineage>
</organism>
<comment type="caution">
    <text evidence="6">The sequence shown here is derived from an EMBL/GenBank/DDBJ whole genome shotgun (WGS) entry which is preliminary data.</text>
</comment>
<dbReference type="GO" id="GO:0016787">
    <property type="term" value="F:hydrolase activity"/>
    <property type="evidence" value="ECO:0007669"/>
    <property type="project" value="UniProtKB-KW"/>
</dbReference>
<dbReference type="EC" id="3.2.1.26" evidence="2"/>
<keyword evidence="3 6" id="KW-0378">Hydrolase</keyword>
<evidence type="ECO:0000256" key="1">
    <source>
        <dbReference type="ARBA" id="ARBA00009902"/>
    </source>
</evidence>
<evidence type="ECO:0000256" key="3">
    <source>
        <dbReference type="ARBA" id="ARBA00022801"/>
    </source>
</evidence>
<dbReference type="InterPro" id="IPR051214">
    <property type="entry name" value="GH32_Enzymes"/>
</dbReference>
<dbReference type="SUPFAM" id="SSF75005">
    <property type="entry name" value="Arabinanase/levansucrase/invertase"/>
    <property type="match status" value="1"/>
</dbReference>
<protein>
    <recommendedName>
        <fullName evidence="2">beta-fructofuranosidase</fullName>
        <ecNumber evidence="2">3.2.1.26</ecNumber>
    </recommendedName>
</protein>
<evidence type="ECO:0000313" key="6">
    <source>
        <dbReference type="EMBL" id="GAA3704224.1"/>
    </source>
</evidence>
<evidence type="ECO:0000256" key="2">
    <source>
        <dbReference type="ARBA" id="ARBA00012758"/>
    </source>
</evidence>
<dbReference type="Proteomes" id="UP001500051">
    <property type="component" value="Unassembled WGS sequence"/>
</dbReference>
<proteinExistence type="inferred from homology"/>
<dbReference type="PROSITE" id="PS00609">
    <property type="entry name" value="GLYCOSYL_HYDROL_F32"/>
    <property type="match status" value="1"/>
</dbReference>
<dbReference type="Gene3D" id="2.115.10.20">
    <property type="entry name" value="Glycosyl hydrolase domain, family 43"/>
    <property type="match status" value="1"/>
</dbReference>
<accession>A0ABP7DDR2</accession>
<keyword evidence="4" id="KW-0326">Glycosidase</keyword>
<feature type="domain" description="Glycosyl hydrolase family 32 N-terminal" evidence="5">
    <location>
        <begin position="24"/>
        <end position="329"/>
    </location>
</feature>
<evidence type="ECO:0000259" key="5">
    <source>
        <dbReference type="Pfam" id="PF00251"/>
    </source>
</evidence>
<dbReference type="InterPro" id="IPR023296">
    <property type="entry name" value="Glyco_hydro_beta-prop_sf"/>
</dbReference>
<dbReference type="EMBL" id="BAAAYX010000005">
    <property type="protein sequence ID" value="GAA3704224.1"/>
    <property type="molecule type" value="Genomic_DNA"/>
</dbReference>
<dbReference type="PANTHER" id="PTHR43101">
    <property type="entry name" value="BETA-FRUCTOSIDASE"/>
    <property type="match status" value="1"/>
</dbReference>
<dbReference type="CDD" id="cd08996">
    <property type="entry name" value="GH32_FFase"/>
    <property type="match status" value="1"/>
</dbReference>
<dbReference type="InterPro" id="IPR018053">
    <property type="entry name" value="Glyco_hydro_32_AS"/>
</dbReference>
<keyword evidence="7" id="KW-1185">Reference proteome</keyword>
<evidence type="ECO:0000313" key="7">
    <source>
        <dbReference type="Proteomes" id="UP001500051"/>
    </source>
</evidence>
<dbReference type="PANTHER" id="PTHR43101:SF1">
    <property type="entry name" value="BETA-FRUCTOSIDASE"/>
    <property type="match status" value="1"/>
</dbReference>
<comment type="similarity">
    <text evidence="1">Belongs to the glycosyl hydrolase 32 family.</text>
</comment>
<dbReference type="InterPro" id="IPR001362">
    <property type="entry name" value="Glyco_hydro_32"/>
</dbReference>
<sequence length="431" mass="46529">MSTLPDEVRRPYDDAVNPARPRLHILPPSGWLNDPNGVCHLDGRYHVFYQHNPDGPTHGNVHWGHASSADLRHWTDEPIALAPTPGSGNENGCWSGCLVDDDGVPTAVYTAVPDHAWNAGVAVARSDRTLREWRQDPVIKVGTPVDPTIAEVRDPFVFRSGGHRYAVQGAGHPTGDPQLLLYRCDDLDAWEPLGPLLTVDDPVAASIAPANIWECPNLFELGGRWVLLLSLWRHVDGTHDLAGVRYLVGDLVPTGAGLRFVAESGGTVDEGPTFYAPQALVDGDRILLWGWAWEGAQRTAEEVAEAGWAGTLTFPRELSLDGDRLVSRPAPELTGLRSAELDVTAPIREAAFEIAAAGPLELLLVDPATGSRATGSRATTVRTDGAARVLVDGSIVEVFADGPSATSRHYPTATSHWEVSARDDVRAWRLG</sequence>
<evidence type="ECO:0000256" key="4">
    <source>
        <dbReference type="ARBA" id="ARBA00023295"/>
    </source>
</evidence>
<name>A0ABP7DDR2_9ACTN</name>
<dbReference type="SMART" id="SM00640">
    <property type="entry name" value="Glyco_32"/>
    <property type="match status" value="1"/>
</dbReference>
<dbReference type="Pfam" id="PF00251">
    <property type="entry name" value="Glyco_hydro_32N"/>
    <property type="match status" value="1"/>
</dbReference>
<gene>
    <name evidence="6" type="ORF">GCM10022204_22050</name>
</gene>